<evidence type="ECO:0000313" key="9">
    <source>
        <dbReference type="Proteomes" id="UP001155241"/>
    </source>
</evidence>
<comment type="similarity">
    <text evidence="1">Belongs to the sulfatase family.</text>
</comment>
<dbReference type="Pfam" id="PF00884">
    <property type="entry name" value="Sulfatase"/>
    <property type="match status" value="1"/>
</dbReference>
<dbReference type="Gene3D" id="3.30.1120.10">
    <property type="match status" value="1"/>
</dbReference>
<name>A0A9X2F9E5_9BACT</name>
<dbReference type="Proteomes" id="UP001155241">
    <property type="component" value="Unassembled WGS sequence"/>
</dbReference>
<dbReference type="InterPro" id="IPR024607">
    <property type="entry name" value="Sulfatase_CS"/>
</dbReference>
<sequence length="509" mass="56042">MRTVIVLACTLAGSFAAAVEPAHEAQRHPNIVYILADDLGYGDVSCYNQNAAWQTPHLDRLATEGMRFTDAHSGSSVCTPTRYGVLTGRYAWRSRLKRGVLNGTSPHLISPERLTVAKMLQQNGYQTACIGKWHLGWDWPGTDDGSQAIDYSKPVQNGPGAIGFDYHYCHSASLDMPPYVYVEDNRVTSLPDRVTENKDSKGFWRKGDTGADFTHRDVLSNFTKRAVAYIEKRASKEPPFFLYLAFPSPHTPILPTAEFQGKSGTNAYGDFVLQTDDAIGQILEAVDNAGISQNTIVMVTSDNGCSPRADYEELSRFGHDPSSGFRGHKADIFEGGHRVPFVVRWPQRVKPGTSCDATICLTDLMRTCADVIDVSLPDHAGEDSVSFLPALQEPQTTDGVRDSIIHHSINGSFAIRQGKWKLALCPGSGGWSNPTPANARKEQLPLVQLFDLEKDLAESTNVAKDHPEVVDMLIEKLRQDVERGRSTPGRRQQNHGATPFLPKGYEQAA</sequence>
<dbReference type="PROSITE" id="PS00149">
    <property type="entry name" value="SULFATASE_2"/>
    <property type="match status" value="1"/>
</dbReference>
<dbReference type="PANTHER" id="PTHR42693">
    <property type="entry name" value="ARYLSULFATASE FAMILY MEMBER"/>
    <property type="match status" value="1"/>
</dbReference>
<dbReference type="GO" id="GO:0046872">
    <property type="term" value="F:metal ion binding"/>
    <property type="evidence" value="ECO:0007669"/>
    <property type="project" value="UniProtKB-KW"/>
</dbReference>
<feature type="chain" id="PRO_5040971467" evidence="6">
    <location>
        <begin position="19"/>
        <end position="509"/>
    </location>
</feature>
<dbReference type="InterPro" id="IPR000917">
    <property type="entry name" value="Sulfatase_N"/>
</dbReference>
<accession>A0A9X2F9E5</accession>
<keyword evidence="3" id="KW-0378">Hydrolase</keyword>
<dbReference type="InterPro" id="IPR017850">
    <property type="entry name" value="Alkaline_phosphatase_core_sf"/>
</dbReference>
<evidence type="ECO:0000256" key="4">
    <source>
        <dbReference type="ARBA" id="ARBA00022837"/>
    </source>
</evidence>
<comment type="caution">
    <text evidence="8">The sequence shown here is derived from an EMBL/GenBank/DDBJ whole genome shotgun (WGS) entry which is preliminary data.</text>
</comment>
<dbReference type="RefSeq" id="WP_252852937.1">
    <property type="nucleotide sequence ID" value="NZ_JAMXLR010000039.1"/>
</dbReference>
<keyword evidence="9" id="KW-1185">Reference proteome</keyword>
<dbReference type="PROSITE" id="PS00523">
    <property type="entry name" value="SULFATASE_1"/>
    <property type="match status" value="1"/>
</dbReference>
<dbReference type="AlphaFoldDB" id="A0A9X2F9E5"/>
<feature type="region of interest" description="Disordered" evidence="5">
    <location>
        <begin position="482"/>
        <end position="509"/>
    </location>
</feature>
<keyword evidence="2" id="KW-0479">Metal-binding</keyword>
<keyword evidence="4" id="KW-0106">Calcium</keyword>
<evidence type="ECO:0000259" key="7">
    <source>
        <dbReference type="Pfam" id="PF00884"/>
    </source>
</evidence>
<dbReference type="CDD" id="cd16143">
    <property type="entry name" value="ARS_like"/>
    <property type="match status" value="1"/>
</dbReference>
<evidence type="ECO:0000313" key="8">
    <source>
        <dbReference type="EMBL" id="MCO6044822.1"/>
    </source>
</evidence>
<dbReference type="SUPFAM" id="SSF53649">
    <property type="entry name" value="Alkaline phosphatase-like"/>
    <property type="match status" value="1"/>
</dbReference>
<dbReference type="PANTHER" id="PTHR42693:SF53">
    <property type="entry name" value="ENDO-4-O-SULFATASE"/>
    <property type="match status" value="1"/>
</dbReference>
<keyword evidence="6" id="KW-0732">Signal</keyword>
<dbReference type="EMBL" id="JAMXLR010000039">
    <property type="protein sequence ID" value="MCO6044822.1"/>
    <property type="molecule type" value="Genomic_DNA"/>
</dbReference>
<evidence type="ECO:0000256" key="5">
    <source>
        <dbReference type="SAM" id="MobiDB-lite"/>
    </source>
</evidence>
<feature type="domain" description="Sulfatase N-terminal" evidence="7">
    <location>
        <begin position="29"/>
        <end position="373"/>
    </location>
</feature>
<evidence type="ECO:0000256" key="6">
    <source>
        <dbReference type="SAM" id="SignalP"/>
    </source>
</evidence>
<dbReference type="InterPro" id="IPR050738">
    <property type="entry name" value="Sulfatase"/>
</dbReference>
<evidence type="ECO:0000256" key="1">
    <source>
        <dbReference type="ARBA" id="ARBA00008779"/>
    </source>
</evidence>
<dbReference type="GO" id="GO:0004065">
    <property type="term" value="F:arylsulfatase activity"/>
    <property type="evidence" value="ECO:0007669"/>
    <property type="project" value="TreeGrafter"/>
</dbReference>
<reference evidence="8" key="1">
    <citation type="submission" date="2022-06" db="EMBL/GenBank/DDBJ databases">
        <title>Aeoliella straminimaris, a novel planctomycete from sediments.</title>
        <authorList>
            <person name="Vitorino I.R."/>
            <person name="Lage O.M."/>
        </authorList>
    </citation>
    <scope>NUCLEOTIDE SEQUENCE</scope>
    <source>
        <strain evidence="8">ICT_H6.2</strain>
    </source>
</reference>
<gene>
    <name evidence="8" type="ORF">NG895_12995</name>
</gene>
<feature type="signal peptide" evidence="6">
    <location>
        <begin position="1"/>
        <end position="18"/>
    </location>
</feature>
<evidence type="ECO:0000256" key="3">
    <source>
        <dbReference type="ARBA" id="ARBA00022801"/>
    </source>
</evidence>
<protein>
    <submittedName>
        <fullName evidence="8">Arylsulfatase</fullName>
    </submittedName>
</protein>
<organism evidence="8 9">
    <name type="scientific">Aeoliella straminimaris</name>
    <dbReference type="NCBI Taxonomy" id="2954799"/>
    <lineage>
        <taxon>Bacteria</taxon>
        <taxon>Pseudomonadati</taxon>
        <taxon>Planctomycetota</taxon>
        <taxon>Planctomycetia</taxon>
        <taxon>Pirellulales</taxon>
        <taxon>Lacipirellulaceae</taxon>
        <taxon>Aeoliella</taxon>
    </lineage>
</organism>
<evidence type="ECO:0000256" key="2">
    <source>
        <dbReference type="ARBA" id="ARBA00022723"/>
    </source>
</evidence>
<dbReference type="Gene3D" id="3.40.720.10">
    <property type="entry name" value="Alkaline Phosphatase, subunit A"/>
    <property type="match status" value="1"/>
</dbReference>
<proteinExistence type="inferred from homology"/>